<accession>A0A099X0Z1</accession>
<organism evidence="1 2">
    <name type="scientific">Porphyromonas gulae</name>
    <dbReference type="NCBI Taxonomy" id="111105"/>
    <lineage>
        <taxon>Bacteria</taxon>
        <taxon>Pseudomonadati</taxon>
        <taxon>Bacteroidota</taxon>
        <taxon>Bacteroidia</taxon>
        <taxon>Bacteroidales</taxon>
        <taxon>Porphyromonadaceae</taxon>
        <taxon>Porphyromonas</taxon>
    </lineage>
</organism>
<dbReference type="EMBL" id="JRAI01000011">
    <property type="protein sequence ID" value="KGN87532.1"/>
    <property type="molecule type" value="Genomic_DNA"/>
</dbReference>
<proteinExistence type="predicted"/>
<gene>
    <name evidence="1" type="ORF">HR08_01765</name>
</gene>
<name>A0A099X0Z1_9PORP</name>
<reference evidence="1 2" key="1">
    <citation type="submission" date="2014-08" db="EMBL/GenBank/DDBJ databases">
        <title>Porphyromonas gulae strain:COT-052_OH1451 Genome sequencing.</title>
        <authorList>
            <person name="Wallis C."/>
            <person name="Deusch O."/>
            <person name="O'Flynn C."/>
            <person name="Davis I."/>
            <person name="Jospin G."/>
            <person name="Darling A.E."/>
            <person name="Coil D.A."/>
            <person name="Alexiev A."/>
            <person name="Horsfall A."/>
            <person name="Kirkwood N."/>
            <person name="Harris S."/>
            <person name="Eisen J.A."/>
        </authorList>
    </citation>
    <scope>NUCLEOTIDE SEQUENCE [LARGE SCALE GENOMIC DNA]</scope>
    <source>
        <strain evidence="2">COT-052 OH1451</strain>
    </source>
</reference>
<evidence type="ECO:0000313" key="2">
    <source>
        <dbReference type="Proteomes" id="UP000030130"/>
    </source>
</evidence>
<dbReference type="Proteomes" id="UP000030130">
    <property type="component" value="Unassembled WGS sequence"/>
</dbReference>
<sequence length="61" mass="7337">MYVHILEKANLSTKKLYSQLNENRYVLRFLYYTFGRRSIVSCLYKHMPSQHADKGGVFYEE</sequence>
<evidence type="ECO:0000313" key="1">
    <source>
        <dbReference type="EMBL" id="KGN87532.1"/>
    </source>
</evidence>
<dbReference type="AlphaFoldDB" id="A0A099X0Z1"/>
<protein>
    <submittedName>
        <fullName evidence="1">Uncharacterized protein</fullName>
    </submittedName>
</protein>
<comment type="caution">
    <text evidence="1">The sequence shown here is derived from an EMBL/GenBank/DDBJ whole genome shotgun (WGS) entry which is preliminary data.</text>
</comment>